<dbReference type="SUPFAM" id="SSF51679">
    <property type="entry name" value="Bacterial luciferase-like"/>
    <property type="match status" value="1"/>
</dbReference>
<feature type="region of interest" description="Disordered" evidence="5">
    <location>
        <begin position="364"/>
        <end position="396"/>
    </location>
</feature>
<dbReference type="EC" id="1.-.-.-" evidence="7"/>
<dbReference type="CDD" id="cd01094">
    <property type="entry name" value="Alkanesulfonate_monoxygenase"/>
    <property type="match status" value="1"/>
</dbReference>
<dbReference type="Gene3D" id="3.20.20.30">
    <property type="entry name" value="Luciferase-like domain"/>
    <property type="match status" value="1"/>
</dbReference>
<dbReference type="EMBL" id="JBBUTF010000011">
    <property type="protein sequence ID" value="MEK8026831.1"/>
    <property type="molecule type" value="Genomic_DNA"/>
</dbReference>
<evidence type="ECO:0000259" key="6">
    <source>
        <dbReference type="Pfam" id="PF00296"/>
    </source>
</evidence>
<evidence type="ECO:0000256" key="4">
    <source>
        <dbReference type="ARBA" id="ARBA00023033"/>
    </source>
</evidence>
<keyword evidence="3 7" id="KW-0560">Oxidoreductase</keyword>
<comment type="caution">
    <text evidence="7">The sequence shown here is derived from an EMBL/GenBank/DDBJ whole genome shotgun (WGS) entry which is preliminary data.</text>
</comment>
<evidence type="ECO:0000313" key="7">
    <source>
        <dbReference type="EMBL" id="MEK8026831.1"/>
    </source>
</evidence>
<organism evidence="7 8">
    <name type="scientific">Pseudaquabacterium rugosum</name>
    <dbReference type="NCBI Taxonomy" id="2984194"/>
    <lineage>
        <taxon>Bacteria</taxon>
        <taxon>Pseudomonadati</taxon>
        <taxon>Pseudomonadota</taxon>
        <taxon>Betaproteobacteria</taxon>
        <taxon>Burkholderiales</taxon>
        <taxon>Sphaerotilaceae</taxon>
        <taxon>Pseudaquabacterium</taxon>
    </lineage>
</organism>
<dbReference type="InterPro" id="IPR036661">
    <property type="entry name" value="Luciferase-like_sf"/>
</dbReference>
<reference evidence="7 8" key="1">
    <citation type="submission" date="2024-04" db="EMBL/GenBank/DDBJ databases">
        <title>Novel species of the genus Ideonella isolated from streams.</title>
        <authorList>
            <person name="Lu H."/>
        </authorList>
    </citation>
    <scope>NUCLEOTIDE SEQUENCE [LARGE SCALE GENOMIC DNA]</scope>
    <source>
        <strain evidence="7 8">BYS139W</strain>
    </source>
</reference>
<gene>
    <name evidence="7" type="ORF">AACH11_12745</name>
</gene>
<evidence type="ECO:0000313" key="8">
    <source>
        <dbReference type="Proteomes" id="UP001368500"/>
    </source>
</evidence>
<dbReference type="InterPro" id="IPR050172">
    <property type="entry name" value="SsuD_RutA_monooxygenase"/>
</dbReference>
<dbReference type="Pfam" id="PF00296">
    <property type="entry name" value="Bac_luciferase"/>
    <property type="match status" value="1"/>
</dbReference>
<sequence>MSLEIIGMITPQLQSETLVASGPAINPGHVQRAARAHEDAGFDRILVPQHSTGHDASQVIAYAAAHTERVGYLLAHRPGFIGPAFAARQLATLENFAGGRLAVHIISGGSDEEQRRDGDFLDHDQRYARTDEYLEVLKRSWSATEPFDHHGALYRYERAYSEVKPLQQVDGRPQIPVFFGGASDAALRVAARHADAYALWGEPLDETRTLLRRVRAAAAQQGRRIRFSVSFRVILGETEGQAWDRADAILERTRTLRQLAGQGRGGPLQSVGAQRLLNAASRGEVLDDRLWTAIARETGGRSNSTALVGTPEQVASALAKYVDLGVGTLLIRGFDPVEDAIDYGRELIPRLRALAAERLAHGQDLHDEQPAADTTPGTPPGTPPATPDPRATLQAA</sequence>
<accession>A0ABU9BA91</accession>
<proteinExistence type="predicted"/>
<keyword evidence="2" id="KW-0288">FMN</keyword>
<dbReference type="GO" id="GO:0016491">
    <property type="term" value="F:oxidoreductase activity"/>
    <property type="evidence" value="ECO:0007669"/>
    <property type="project" value="UniProtKB-KW"/>
</dbReference>
<keyword evidence="1" id="KW-0285">Flavoprotein</keyword>
<keyword evidence="4" id="KW-0503">Monooxygenase</keyword>
<name>A0ABU9BA91_9BURK</name>
<evidence type="ECO:0000256" key="3">
    <source>
        <dbReference type="ARBA" id="ARBA00023002"/>
    </source>
</evidence>
<evidence type="ECO:0000256" key="5">
    <source>
        <dbReference type="SAM" id="MobiDB-lite"/>
    </source>
</evidence>
<feature type="compositionally biased region" description="Pro residues" evidence="5">
    <location>
        <begin position="377"/>
        <end position="387"/>
    </location>
</feature>
<feature type="domain" description="Luciferase-like" evidence="6">
    <location>
        <begin position="7"/>
        <end position="326"/>
    </location>
</feature>
<dbReference type="PANTHER" id="PTHR42847">
    <property type="entry name" value="ALKANESULFONATE MONOOXYGENASE"/>
    <property type="match status" value="1"/>
</dbReference>
<protein>
    <submittedName>
        <fullName evidence="7">LLM class flavin-dependent oxidoreductase</fullName>
        <ecNumber evidence="7">1.-.-.-</ecNumber>
    </submittedName>
</protein>
<keyword evidence="8" id="KW-1185">Reference proteome</keyword>
<evidence type="ECO:0000256" key="1">
    <source>
        <dbReference type="ARBA" id="ARBA00022630"/>
    </source>
</evidence>
<dbReference type="PANTHER" id="PTHR42847:SF9">
    <property type="entry name" value="BLL6451 PROTEIN"/>
    <property type="match status" value="1"/>
</dbReference>
<dbReference type="RefSeq" id="WP_341374616.1">
    <property type="nucleotide sequence ID" value="NZ_JBBUTF010000011.1"/>
</dbReference>
<dbReference type="InterPro" id="IPR011251">
    <property type="entry name" value="Luciferase-like_dom"/>
</dbReference>
<evidence type="ECO:0000256" key="2">
    <source>
        <dbReference type="ARBA" id="ARBA00022643"/>
    </source>
</evidence>
<dbReference type="Proteomes" id="UP001368500">
    <property type="component" value="Unassembled WGS sequence"/>
</dbReference>